<accession>A0A1S3L1K3</accession>
<gene>
    <name evidence="4" type="primary">si:ch211-107p11.3</name>
</gene>
<dbReference type="RefSeq" id="XP_013984832.1">
    <property type="nucleotide sequence ID" value="XM_014129357.2"/>
</dbReference>
<sequence>MEKGDRAAFFSAAEQQVILQRFEDLKHIFNHKNNTTAAGKARQAAWQKIADSVNAVNPSGVKRSWLQVKVKYKNMVQTAKKADRRKTKEGPLQPVFSAAEDLMAETHKFCSTIDSITEETSSTELESTLSCSNFVRALANHMTSEEITAESGSEVSSNNVPVVYIDNAEEITSDSSIHEGPGINETTREATPSTSKTWDREGDKPRKPSNVKVKDLYMKYLQQEIDYRRLKMQKMSLEMKLLEKQLNVSST</sequence>
<dbReference type="AlphaFoldDB" id="A0A1S3L1K3"/>
<keyword evidence="3" id="KW-1185">Reference proteome</keyword>
<feature type="compositionally biased region" description="Basic and acidic residues" evidence="1">
    <location>
        <begin position="197"/>
        <end position="209"/>
    </location>
</feature>
<feature type="domain" description="Myb/SANT-like DNA-binding" evidence="2">
    <location>
        <begin position="6"/>
        <end position="81"/>
    </location>
</feature>
<evidence type="ECO:0000313" key="3">
    <source>
        <dbReference type="Proteomes" id="UP001652741"/>
    </source>
</evidence>
<dbReference type="InterPro" id="IPR028002">
    <property type="entry name" value="Myb_DNA-bind_5"/>
</dbReference>
<protein>
    <submittedName>
        <fullName evidence="4">Uncharacterized protein si:ch211-107p11.3 isoform X1</fullName>
    </submittedName>
</protein>
<name>A0A1S3L1K3_SALSA</name>
<feature type="region of interest" description="Disordered" evidence="1">
    <location>
        <begin position="174"/>
        <end position="209"/>
    </location>
</feature>
<dbReference type="KEGG" id="sasa:106563619"/>
<proteinExistence type="predicted"/>
<evidence type="ECO:0000256" key="1">
    <source>
        <dbReference type="SAM" id="MobiDB-lite"/>
    </source>
</evidence>
<dbReference type="Proteomes" id="UP001652741">
    <property type="component" value="Chromosome ssa11"/>
</dbReference>
<reference evidence="4" key="1">
    <citation type="submission" date="2025-08" db="UniProtKB">
        <authorList>
            <consortium name="RefSeq"/>
        </authorList>
    </citation>
    <scope>IDENTIFICATION</scope>
</reference>
<evidence type="ECO:0000259" key="2">
    <source>
        <dbReference type="Pfam" id="PF13873"/>
    </source>
</evidence>
<dbReference type="Pfam" id="PF13873">
    <property type="entry name" value="Myb_DNA-bind_5"/>
    <property type="match status" value="1"/>
</dbReference>
<evidence type="ECO:0000313" key="4">
    <source>
        <dbReference type="RefSeq" id="XP_013984832.1"/>
    </source>
</evidence>
<organism evidence="3 4">
    <name type="scientific">Salmo salar</name>
    <name type="common">Atlantic salmon</name>
    <dbReference type="NCBI Taxonomy" id="8030"/>
    <lineage>
        <taxon>Eukaryota</taxon>
        <taxon>Metazoa</taxon>
        <taxon>Chordata</taxon>
        <taxon>Craniata</taxon>
        <taxon>Vertebrata</taxon>
        <taxon>Euteleostomi</taxon>
        <taxon>Actinopterygii</taxon>
        <taxon>Neopterygii</taxon>
        <taxon>Teleostei</taxon>
        <taxon>Protacanthopterygii</taxon>
        <taxon>Salmoniformes</taxon>
        <taxon>Salmonidae</taxon>
        <taxon>Salmoninae</taxon>
        <taxon>Salmo</taxon>
    </lineage>
</organism>